<dbReference type="Pfam" id="PF07690">
    <property type="entry name" value="MFS_1"/>
    <property type="match status" value="1"/>
</dbReference>
<dbReference type="AlphaFoldDB" id="A0AAN5XIJ1"/>
<feature type="transmembrane region" description="Helical" evidence="6">
    <location>
        <begin position="345"/>
        <end position="365"/>
    </location>
</feature>
<evidence type="ECO:0000259" key="8">
    <source>
        <dbReference type="PROSITE" id="PS50850"/>
    </source>
</evidence>
<feature type="transmembrane region" description="Helical" evidence="6">
    <location>
        <begin position="76"/>
        <end position="93"/>
    </location>
</feature>
<dbReference type="SUPFAM" id="SSF103473">
    <property type="entry name" value="MFS general substrate transporter"/>
    <property type="match status" value="1"/>
</dbReference>
<dbReference type="InterPro" id="IPR036259">
    <property type="entry name" value="MFS_trans_sf"/>
</dbReference>
<organism evidence="9 10">
    <name type="scientific">Bacillus cereus</name>
    <dbReference type="NCBI Taxonomy" id="1396"/>
    <lineage>
        <taxon>Bacteria</taxon>
        <taxon>Bacillati</taxon>
        <taxon>Bacillota</taxon>
        <taxon>Bacilli</taxon>
        <taxon>Bacillales</taxon>
        <taxon>Bacillaceae</taxon>
        <taxon>Bacillus</taxon>
        <taxon>Bacillus cereus group</taxon>
    </lineage>
</organism>
<evidence type="ECO:0000256" key="7">
    <source>
        <dbReference type="SAM" id="SignalP"/>
    </source>
</evidence>
<comment type="caution">
    <text evidence="9">The sequence shown here is derived from an EMBL/GenBank/DDBJ whole genome shotgun (WGS) entry which is preliminary data.</text>
</comment>
<proteinExistence type="predicted"/>
<feature type="transmembrane region" description="Helical" evidence="6">
    <location>
        <begin position="135"/>
        <end position="157"/>
    </location>
</feature>
<feature type="domain" description="Major facilitator superfamily (MFS) profile" evidence="8">
    <location>
        <begin position="10"/>
        <end position="435"/>
    </location>
</feature>
<keyword evidence="2" id="KW-0813">Transport</keyword>
<feature type="transmembrane region" description="Helical" evidence="6">
    <location>
        <begin position="163"/>
        <end position="181"/>
    </location>
</feature>
<feature type="signal peptide" evidence="7">
    <location>
        <begin position="1"/>
        <end position="21"/>
    </location>
</feature>
<name>A0AAN5XIJ1_BACCE</name>
<feature type="transmembrane region" description="Helical" evidence="6">
    <location>
        <begin position="99"/>
        <end position="123"/>
    </location>
</feature>
<protein>
    <submittedName>
        <fullName evidence="9">MFS transporter</fullName>
    </submittedName>
</protein>
<dbReference type="InterPro" id="IPR011701">
    <property type="entry name" value="MFS"/>
</dbReference>
<dbReference type="PANTHER" id="PTHR42718">
    <property type="entry name" value="MAJOR FACILITATOR SUPERFAMILY MULTIDRUG TRANSPORTER MFSC"/>
    <property type="match status" value="1"/>
</dbReference>
<evidence type="ECO:0000256" key="6">
    <source>
        <dbReference type="SAM" id="Phobius"/>
    </source>
</evidence>
<feature type="transmembrane region" description="Helical" evidence="6">
    <location>
        <begin position="193"/>
        <end position="213"/>
    </location>
</feature>
<dbReference type="PANTHER" id="PTHR42718:SF9">
    <property type="entry name" value="MAJOR FACILITATOR SUPERFAMILY MULTIDRUG TRANSPORTER MFSC"/>
    <property type="match status" value="1"/>
</dbReference>
<feature type="transmembrane region" description="Helical" evidence="6">
    <location>
        <begin position="219"/>
        <end position="236"/>
    </location>
</feature>
<evidence type="ECO:0000256" key="3">
    <source>
        <dbReference type="ARBA" id="ARBA00022692"/>
    </source>
</evidence>
<dbReference type="PROSITE" id="PS50850">
    <property type="entry name" value="MFS"/>
    <property type="match status" value="1"/>
</dbReference>
<dbReference type="InterPro" id="IPR020846">
    <property type="entry name" value="MFS_dom"/>
</dbReference>
<dbReference type="GO" id="GO:0022857">
    <property type="term" value="F:transmembrane transporter activity"/>
    <property type="evidence" value="ECO:0007669"/>
    <property type="project" value="InterPro"/>
</dbReference>
<gene>
    <name evidence="9" type="ORF">F8165_28970</name>
</gene>
<evidence type="ECO:0000256" key="4">
    <source>
        <dbReference type="ARBA" id="ARBA00022989"/>
    </source>
</evidence>
<reference evidence="9 10" key="1">
    <citation type="submission" date="2019-10" db="EMBL/GenBank/DDBJ databases">
        <title>Bacillus from the desert of Cuatro Cinegas, Coahuila.</title>
        <authorList>
            <person name="Olmedo-Alvarez G."/>
            <person name="Saldana S."/>
            <person name="Barcelo D."/>
        </authorList>
    </citation>
    <scope>NUCLEOTIDE SEQUENCE [LARGE SCALE GENOMIC DNA]</scope>
    <source>
        <strain evidence="9 10">CH316_11T</strain>
    </source>
</reference>
<accession>A0AAN5XIJ1</accession>
<dbReference type="Proteomes" id="UP000461739">
    <property type="component" value="Unassembled WGS sequence"/>
</dbReference>
<dbReference type="PRINTS" id="PR01036">
    <property type="entry name" value="TCRTETB"/>
</dbReference>
<dbReference type="GO" id="GO:0005886">
    <property type="term" value="C:plasma membrane"/>
    <property type="evidence" value="ECO:0007669"/>
    <property type="project" value="UniProtKB-SubCell"/>
</dbReference>
<keyword evidence="7" id="KW-0732">Signal</keyword>
<feature type="transmembrane region" description="Helical" evidence="6">
    <location>
        <begin position="320"/>
        <end position="339"/>
    </location>
</feature>
<feature type="transmembrane region" description="Helical" evidence="6">
    <location>
        <begin position="286"/>
        <end position="308"/>
    </location>
</feature>
<feature type="transmembrane region" description="Helical" evidence="6">
    <location>
        <begin position="409"/>
        <end position="428"/>
    </location>
</feature>
<dbReference type="CDD" id="cd17321">
    <property type="entry name" value="MFS_MMR_MDR_like"/>
    <property type="match status" value="1"/>
</dbReference>
<feature type="transmembrane region" description="Helical" evidence="6">
    <location>
        <begin position="377"/>
        <end position="397"/>
    </location>
</feature>
<dbReference type="EMBL" id="WBPI01000027">
    <property type="protein sequence ID" value="KAB2446132.1"/>
    <property type="molecule type" value="Genomic_DNA"/>
</dbReference>
<dbReference type="Gene3D" id="1.20.1720.10">
    <property type="entry name" value="Multidrug resistance protein D"/>
    <property type="match status" value="1"/>
</dbReference>
<evidence type="ECO:0000256" key="1">
    <source>
        <dbReference type="ARBA" id="ARBA00004651"/>
    </source>
</evidence>
<feature type="transmembrane region" description="Helical" evidence="6">
    <location>
        <begin position="45"/>
        <end position="64"/>
    </location>
</feature>
<keyword evidence="4 6" id="KW-1133">Transmembrane helix</keyword>
<evidence type="ECO:0000313" key="10">
    <source>
        <dbReference type="Proteomes" id="UP000461739"/>
    </source>
</evidence>
<feature type="chain" id="PRO_5042931844" evidence="7">
    <location>
        <begin position="22"/>
        <end position="438"/>
    </location>
</feature>
<evidence type="ECO:0000313" key="9">
    <source>
        <dbReference type="EMBL" id="KAB2446132.1"/>
    </source>
</evidence>
<keyword evidence="5 6" id="KW-0472">Membrane</keyword>
<comment type="subcellular location">
    <subcellularLocation>
        <location evidence="1">Cell membrane</location>
        <topology evidence="1">Multi-pass membrane protein</topology>
    </subcellularLocation>
</comment>
<dbReference type="Gene3D" id="1.20.1250.20">
    <property type="entry name" value="MFS general substrate transporter like domains"/>
    <property type="match status" value="1"/>
</dbReference>
<feature type="transmembrane region" description="Helical" evidence="6">
    <location>
        <begin position="257"/>
        <end position="280"/>
    </location>
</feature>
<evidence type="ECO:0000256" key="5">
    <source>
        <dbReference type="ARBA" id="ARBA00023136"/>
    </source>
</evidence>
<sequence>MENNRKSVWLLLTFCALSLLAAMNSVLFNVALSHISKDLSVNPSQVSWIAVGYSMVVAIGSVTYGKLADYISIKKLLIIGIVLFNFGSIIGFIEHKTYIIVIFARLLQASGGSAFITLVMVSIGKMIEPTKRPGAFALISIAIALALGIGPLVGGTITNFLGWHYLFLLMVISILCIWLLLRFMPSETRNFEPIHFDFIGSLLLFAFIATFLLGVNINGMLFILSVVFLILFVFWMKRVKYPFIDIKLLKNTTFLRVIIIGCIINVAQLANMFLLPLLLANKYQQTPFSIGVILFCVSLFSILSSFLTGKILPKYGNVKIIYIASFVMITGFLILGFLSNTNIHVITLAVILVSIGYSPIQVSLNSLVPLTLHVEEIGLGLGVYNVSNFIGMAFGPALSSKIIVLTNSYGFNFILIAFFVSVNFLLLYKLPFNQRKTT</sequence>
<keyword evidence="3 6" id="KW-0812">Transmembrane</keyword>
<dbReference type="RefSeq" id="WP_151581046.1">
    <property type="nucleotide sequence ID" value="NZ_WBPI01000027.1"/>
</dbReference>
<evidence type="ECO:0000256" key="2">
    <source>
        <dbReference type="ARBA" id="ARBA00022448"/>
    </source>
</evidence>